<dbReference type="Proteomes" id="UP000030848">
    <property type="component" value="Unassembled WGS sequence"/>
</dbReference>
<dbReference type="RefSeq" id="WP_037307911.1">
    <property type="nucleotide sequence ID" value="NZ_FOWS01000003.1"/>
</dbReference>
<accession>A0A837DE32</accession>
<evidence type="ECO:0000256" key="1">
    <source>
        <dbReference type="ARBA" id="ARBA00022553"/>
    </source>
</evidence>
<dbReference type="PANTHER" id="PTHR33745">
    <property type="entry name" value="RSBT ANTAGONIST PROTEIN RSBS-RELATED"/>
    <property type="match status" value="1"/>
</dbReference>
<organism evidence="3 4">
    <name type="scientific">Saccharomonospora viridis</name>
    <dbReference type="NCBI Taxonomy" id="1852"/>
    <lineage>
        <taxon>Bacteria</taxon>
        <taxon>Bacillati</taxon>
        <taxon>Actinomycetota</taxon>
        <taxon>Actinomycetes</taxon>
        <taxon>Pseudonocardiales</taxon>
        <taxon>Pseudonocardiaceae</taxon>
        <taxon>Saccharomonospora</taxon>
    </lineage>
</organism>
<dbReference type="OrthoDB" id="9800154at2"/>
<dbReference type="AlphaFoldDB" id="A0A837DE32"/>
<dbReference type="PROSITE" id="PS50801">
    <property type="entry name" value="STAS"/>
    <property type="match status" value="1"/>
</dbReference>
<gene>
    <name evidence="3" type="ORF">MINT15_04640</name>
</gene>
<dbReference type="Pfam" id="PF01740">
    <property type="entry name" value="STAS"/>
    <property type="match status" value="1"/>
</dbReference>
<sequence length="283" mass="30415">MTEATYPARHQLIEFLETHKEEIENEWAETPVFASRDRETAKEEAAALLTGLQRVVQDGAEEDSSAEGFTTARAVLGTLAARSAGGPSGSTLPDVSVLKEPVLRLWKQQDLSDDVTHYGAMVLATAISTLRNVLLEMELSLGADTILAQQEQLAELSTPVVKIWEGVLAIPLIGTLDSMRSQTATESLLEEIAKQQAKVAILDITGVIAVDTLVAQHLLKTAMAARLMGAECVISGIRPQIAQTMVQLGISLGEVVTRSSLADAFAYALRKLGFEVVHAGEVR</sequence>
<dbReference type="Gene3D" id="3.30.750.24">
    <property type="entry name" value="STAS domain"/>
    <property type="match status" value="1"/>
</dbReference>
<dbReference type="PANTHER" id="PTHR33745:SF3">
    <property type="entry name" value="RSBT CO-ANTAGONIST PROTEIN RSBRC"/>
    <property type="match status" value="1"/>
</dbReference>
<dbReference type="InterPro" id="IPR002645">
    <property type="entry name" value="STAS_dom"/>
</dbReference>
<evidence type="ECO:0000259" key="2">
    <source>
        <dbReference type="PROSITE" id="PS50801"/>
    </source>
</evidence>
<protein>
    <submittedName>
        <fullName evidence="3">Anti-anti-sigma factor</fullName>
    </submittedName>
</protein>
<name>A0A837DE32_9PSEU</name>
<proteinExistence type="predicted"/>
<keyword evidence="1" id="KW-0597">Phosphoprotein</keyword>
<evidence type="ECO:0000313" key="3">
    <source>
        <dbReference type="EMBL" id="KHF46163.1"/>
    </source>
</evidence>
<comment type="caution">
    <text evidence="3">The sequence shown here is derived from an EMBL/GenBank/DDBJ whole genome shotgun (WGS) entry which is preliminary data.</text>
</comment>
<dbReference type="InterPro" id="IPR036513">
    <property type="entry name" value="STAS_dom_sf"/>
</dbReference>
<evidence type="ECO:0000313" key="4">
    <source>
        <dbReference type="Proteomes" id="UP000030848"/>
    </source>
</evidence>
<dbReference type="CDD" id="cd07041">
    <property type="entry name" value="STAS_RsbR_RsbS_like"/>
    <property type="match status" value="1"/>
</dbReference>
<dbReference type="EMBL" id="JRZE01000001">
    <property type="protein sequence ID" value="KHF46163.1"/>
    <property type="molecule type" value="Genomic_DNA"/>
</dbReference>
<reference evidence="3 4" key="1">
    <citation type="submission" date="2014-10" db="EMBL/GenBank/DDBJ databases">
        <title>Genome sequence of Micropolyspora internatus JCM3315.</title>
        <authorList>
            <person name="Shin S.-K."/>
            <person name="Yi H."/>
        </authorList>
    </citation>
    <scope>NUCLEOTIDE SEQUENCE [LARGE SCALE GENOMIC DNA]</scope>
    <source>
        <strain evidence="3 4">JCM 3315</strain>
    </source>
</reference>
<dbReference type="SUPFAM" id="SSF52091">
    <property type="entry name" value="SpoIIaa-like"/>
    <property type="match status" value="1"/>
</dbReference>
<dbReference type="InterPro" id="IPR051932">
    <property type="entry name" value="Bact_StressResp_Reg"/>
</dbReference>
<feature type="domain" description="STAS" evidence="2">
    <location>
        <begin position="157"/>
        <end position="268"/>
    </location>
</feature>